<sequence length="150" mass="17597">MRNRVLEGPTGWDPVLLDTTVQEKSVTFPTDAKLANKIIEQVQKIVGDHGLPQMQFYRWMLKKIRRDRRFCNRLELPRTKGIQHDEDGNTGSPEERHRLESKEKAHWLFCKRAGIFTEVRTDSARFDSDETLFCPVGMAVFYLHWMAQYG</sequence>
<evidence type="ECO:0000313" key="2">
    <source>
        <dbReference type="Proteomes" id="UP000190449"/>
    </source>
</evidence>
<name>A0A1T4Q781_9BACT</name>
<evidence type="ECO:0000313" key="1">
    <source>
        <dbReference type="EMBL" id="SJZ99622.1"/>
    </source>
</evidence>
<reference evidence="1 2" key="1">
    <citation type="submission" date="2017-02" db="EMBL/GenBank/DDBJ databases">
        <authorList>
            <person name="Peterson S.W."/>
        </authorList>
    </citation>
    <scope>NUCLEOTIDE SEQUENCE [LARGE SCALE GENOMIC DNA]</scope>
    <source>
        <strain evidence="1 2">ATCC 43854</strain>
    </source>
</reference>
<dbReference type="EMBL" id="FUWU01000043">
    <property type="protein sequence ID" value="SJZ99622.1"/>
    <property type="molecule type" value="Genomic_DNA"/>
</dbReference>
<accession>A0A1T4Q781</accession>
<proteinExistence type="predicted"/>
<organism evidence="1 2">
    <name type="scientific">Fibrobacter intestinalis</name>
    <dbReference type="NCBI Taxonomy" id="28122"/>
    <lineage>
        <taxon>Bacteria</taxon>
        <taxon>Pseudomonadati</taxon>
        <taxon>Fibrobacterota</taxon>
        <taxon>Fibrobacteria</taxon>
        <taxon>Fibrobacterales</taxon>
        <taxon>Fibrobacteraceae</taxon>
        <taxon>Fibrobacter</taxon>
    </lineage>
</organism>
<dbReference type="Proteomes" id="UP000190449">
    <property type="component" value="Unassembled WGS sequence"/>
</dbReference>
<dbReference type="RefSeq" id="WP_078776954.1">
    <property type="nucleotide sequence ID" value="NZ_FUWU01000043.1"/>
</dbReference>
<gene>
    <name evidence="1" type="ORF">SAMN02745108_02193</name>
</gene>
<protein>
    <submittedName>
        <fullName evidence="1">Uncharacterized protein</fullName>
    </submittedName>
</protein>
<dbReference type="AlphaFoldDB" id="A0A1T4Q781"/>